<evidence type="ECO:0000313" key="2">
    <source>
        <dbReference type="EMBL" id="MCX2563476.1"/>
    </source>
</evidence>
<dbReference type="InterPro" id="IPR016980">
    <property type="entry name" value="S-AdoMet-dep_MeTrfase_Alr7345"/>
</dbReference>
<keyword evidence="3" id="KW-1185">Reference proteome</keyword>
<feature type="signal peptide" evidence="1">
    <location>
        <begin position="1"/>
        <end position="20"/>
    </location>
</feature>
<name>A0ABT3QDV9_9PROT</name>
<dbReference type="GO" id="GO:0032259">
    <property type="term" value="P:methylation"/>
    <property type="evidence" value="ECO:0007669"/>
    <property type="project" value="UniProtKB-KW"/>
</dbReference>
<dbReference type="PIRSF" id="PIRSF031679">
    <property type="entry name" value="Mtase_Alr7345_prd"/>
    <property type="match status" value="1"/>
</dbReference>
<dbReference type="EMBL" id="JAPIUZ010000002">
    <property type="protein sequence ID" value="MCX2563476.1"/>
    <property type="molecule type" value="Genomic_DNA"/>
</dbReference>
<keyword evidence="1" id="KW-0732">Signal</keyword>
<keyword evidence="2" id="KW-0560">Oxidoreductase</keyword>
<proteinExistence type="predicted"/>
<accession>A0ABT3QDV9</accession>
<dbReference type="Gene3D" id="3.40.50.150">
    <property type="entry name" value="Vaccinia Virus protein VP39"/>
    <property type="match status" value="1"/>
</dbReference>
<dbReference type="SUPFAM" id="SSF53335">
    <property type="entry name" value="S-adenosyl-L-methionine-dependent methyltransferases"/>
    <property type="match status" value="1"/>
</dbReference>
<dbReference type="InterPro" id="IPR029063">
    <property type="entry name" value="SAM-dependent_MTases_sf"/>
</dbReference>
<dbReference type="RefSeq" id="WP_086553535.1">
    <property type="nucleotide sequence ID" value="NZ_JAPIUZ010000002.1"/>
</dbReference>
<dbReference type="Proteomes" id="UP001301152">
    <property type="component" value="Unassembled WGS sequence"/>
</dbReference>
<evidence type="ECO:0000256" key="1">
    <source>
        <dbReference type="SAM" id="SignalP"/>
    </source>
</evidence>
<protein>
    <submittedName>
        <fullName evidence="2">Class I SAM-dependent methyltransferase</fullName>
    </submittedName>
</protein>
<keyword evidence="2" id="KW-0808">Transferase</keyword>
<sequence>MRHNLKFFALGLTGLLLAGAAPLPDYVASAVNAPVRHADKIKDASRHGAEIVAFMGLKPGQKVADFLPGRGYWTRIFSGVVGQQGHVFDIWPSLMVTPGSKFEKTMTALSHQSGITNVTALQVHLPSLNLPEPVDVFFTSQNLHDLPTPFLGNTDITAFSKQVFAALKPGGKFVVIDHVAVAGAGLTQTDTLHRIEPDTARKAILAAGFTFAGESSLLANPQDNHHLKVFDSKIRGKTDQFIYVFVKPE</sequence>
<dbReference type="GO" id="GO:0008168">
    <property type="term" value="F:methyltransferase activity"/>
    <property type="evidence" value="ECO:0007669"/>
    <property type="project" value="UniProtKB-KW"/>
</dbReference>
<comment type="caution">
    <text evidence="2">The sequence shown here is derived from an EMBL/GenBank/DDBJ whole genome shotgun (WGS) entry which is preliminary data.</text>
</comment>
<dbReference type="GO" id="GO:0016491">
    <property type="term" value="F:oxidoreductase activity"/>
    <property type="evidence" value="ECO:0007669"/>
    <property type="project" value="UniProtKB-KW"/>
</dbReference>
<evidence type="ECO:0000313" key="3">
    <source>
        <dbReference type="Proteomes" id="UP001301152"/>
    </source>
</evidence>
<keyword evidence="2" id="KW-0489">Methyltransferase</keyword>
<reference evidence="2 3" key="1">
    <citation type="submission" date="2022-11" db="EMBL/GenBank/DDBJ databases">
        <title>Genome sequencing of Acetobacter type strain.</title>
        <authorList>
            <person name="Heo J."/>
            <person name="Lee D."/>
            <person name="Han B.-H."/>
            <person name="Hong S.-B."/>
            <person name="Kwon S.-W."/>
        </authorList>
    </citation>
    <scope>NUCLEOTIDE SEQUENCE [LARGE SCALE GENOMIC DNA]</scope>
    <source>
        <strain evidence="2 3">KACC 21253</strain>
    </source>
</reference>
<feature type="chain" id="PRO_5046821701" evidence="1">
    <location>
        <begin position="21"/>
        <end position="249"/>
    </location>
</feature>
<organism evidence="2 3">
    <name type="scientific">Acetobacter thailandicus</name>
    <dbReference type="NCBI Taxonomy" id="1502842"/>
    <lineage>
        <taxon>Bacteria</taxon>
        <taxon>Pseudomonadati</taxon>
        <taxon>Pseudomonadota</taxon>
        <taxon>Alphaproteobacteria</taxon>
        <taxon>Acetobacterales</taxon>
        <taxon>Acetobacteraceae</taxon>
        <taxon>Acetobacter</taxon>
    </lineage>
</organism>
<gene>
    <name evidence="2" type="ORF">OQ497_05795</name>
</gene>